<comment type="caution">
    <text evidence="2">The sequence shown here is derived from an EMBL/GenBank/DDBJ whole genome shotgun (WGS) entry which is preliminary data.</text>
</comment>
<dbReference type="Gene3D" id="3.30.420.10">
    <property type="entry name" value="Ribonuclease H-like superfamily/Ribonuclease H"/>
    <property type="match status" value="1"/>
</dbReference>
<dbReference type="InterPro" id="IPR012337">
    <property type="entry name" value="RNaseH-like_sf"/>
</dbReference>
<organism evidence="2 3">
    <name type="scientific">Geobacter anodireducens</name>
    <dbReference type="NCBI Taxonomy" id="1340425"/>
    <lineage>
        <taxon>Bacteria</taxon>
        <taxon>Pseudomonadati</taxon>
        <taxon>Thermodesulfobacteriota</taxon>
        <taxon>Desulfuromonadia</taxon>
        <taxon>Geobacterales</taxon>
        <taxon>Geobacteraceae</taxon>
        <taxon>Geobacter</taxon>
    </lineage>
</organism>
<evidence type="ECO:0000313" key="3">
    <source>
        <dbReference type="Proteomes" id="UP000618926"/>
    </source>
</evidence>
<dbReference type="SUPFAM" id="SSF53098">
    <property type="entry name" value="Ribonuclease H-like"/>
    <property type="match status" value="1"/>
</dbReference>
<evidence type="ECO:0000259" key="1">
    <source>
        <dbReference type="PROSITE" id="PS50994"/>
    </source>
</evidence>
<protein>
    <submittedName>
        <fullName evidence="2">Mu transposase C-terminal domain-containing protein</fullName>
    </submittedName>
</protein>
<feature type="domain" description="Integrase catalytic" evidence="1">
    <location>
        <begin position="313"/>
        <end position="535"/>
    </location>
</feature>
<keyword evidence="3" id="KW-1185">Reference proteome</keyword>
<dbReference type="SUPFAM" id="SSF50610">
    <property type="entry name" value="mu transposase, C-terminal domain"/>
    <property type="match status" value="1"/>
</dbReference>
<evidence type="ECO:0000313" key="2">
    <source>
        <dbReference type="EMBL" id="MBE2888983.1"/>
    </source>
</evidence>
<gene>
    <name evidence="2" type="ORF">IIE05_13520</name>
</gene>
<dbReference type="PROSITE" id="PS50994">
    <property type="entry name" value="INTEGRASE"/>
    <property type="match status" value="1"/>
</dbReference>
<dbReference type="InterPro" id="IPR001584">
    <property type="entry name" value="Integrase_cat-core"/>
</dbReference>
<dbReference type="InterPro" id="IPR036397">
    <property type="entry name" value="RNaseH_sf"/>
</dbReference>
<accession>A0ABR9NXJ0</accession>
<reference evidence="2 3" key="1">
    <citation type="submission" date="2020-10" db="EMBL/GenBank/DDBJ databases">
        <title>Investigation of anaerobic biodegradation of phenanthrene by a sulfate-dependent Geobacter anodireducens strain PheS2.</title>
        <authorList>
            <person name="Zhang Z."/>
        </authorList>
    </citation>
    <scope>NUCLEOTIDE SEQUENCE [LARGE SCALE GENOMIC DNA]</scope>
    <source>
        <strain evidence="2 3">PheS2</strain>
    </source>
</reference>
<dbReference type="Proteomes" id="UP000618926">
    <property type="component" value="Unassembled WGS sequence"/>
</dbReference>
<dbReference type="RefSeq" id="WP_192905801.1">
    <property type="nucleotide sequence ID" value="NZ_JADBFD010000019.1"/>
</dbReference>
<proteinExistence type="predicted"/>
<dbReference type="InterPro" id="IPR015378">
    <property type="entry name" value="Transposase-like_Mu_C"/>
</dbReference>
<dbReference type="InterPro" id="IPR009004">
    <property type="entry name" value="Transposase_Mu_C"/>
</dbReference>
<sequence>MELNATISQIAQALGKSDRAIRKRRDGQGWIPVNDKGVDRFAIDRIGLSAQEVAAIKKYLRNGTGKNLPAKSVDKALAAVLAEQPAPAAPPVVRPDTAVAVAAPKDLPALTELKKWQRETMEARIFFLRLIERAVAEGMTLRAALQTIVGQAKNGALPEQAARLVPLANKRSGKDARARSLSYDGMMKWWCAWNKHGKAPAALAPKDVEKLSPKALAEWVRDYPAGRPDKAALIPGIPAWLPYFLDEYRTPQKHSVAEVHRTLLRTLPPGIPRPSYDQISRLVEKIPETYLQKGRMTGAEYKSILGYAERDASMYDPLTICQIDGHSFKAYVAHPTTGAHFHPEVCGVICLTTKMLVGWSWGLAESSRTVADAYRHACTVSEAKPWGGVPAILEADRGAGNMAGVNSDEYFGLFSRIGTTFIPPERGGNPQGHGAVERSNQSIWIRAAKKLPTYTGKDMDRGVRKRIYTRLERDLAAARREGRVGMVARTSELLLSKDEFTEFLLQWAIEYNNTPHSALPRITAPHPLDPTGKALRRYMTPFEAWAKRINEGWQPTLYAGEMLEHLFMPHERITVKREKFTLHGNVYHAYELCQWHNRDMIAAYDIHDASRVWVLDQDERPVCVAQWQGNRRHARPVPVVEKAIMDREARQSTNLEKKLEMVQAAARPAIETAPTVIELPPEVIAYEEKEAQRERQKVVSLDESRKLRDISTPTDVYYMILDRIKAGAATPYQIQWKKDFEYWDETRKKIGLLLTDPYCFDDPDEQPERESK</sequence>
<dbReference type="EMBL" id="JADBFD010000019">
    <property type="protein sequence ID" value="MBE2888983.1"/>
    <property type="molecule type" value="Genomic_DNA"/>
</dbReference>
<name>A0ABR9NXJ0_9BACT</name>
<dbReference type="Pfam" id="PF09299">
    <property type="entry name" value="Mu-transpos_C"/>
    <property type="match status" value="1"/>
</dbReference>